<name>A0AAW0IIS9_MYOGA</name>
<reference evidence="2 3" key="1">
    <citation type="journal article" date="2023" name="bioRxiv">
        <title>Conserved and derived expression patterns and positive selection on dental genes reveal complex evolutionary context of ever-growing rodent molars.</title>
        <authorList>
            <person name="Calamari Z.T."/>
            <person name="Song A."/>
            <person name="Cohen E."/>
            <person name="Akter M."/>
            <person name="Roy R.D."/>
            <person name="Hallikas O."/>
            <person name="Christensen M.M."/>
            <person name="Li P."/>
            <person name="Marangoni P."/>
            <person name="Jernvall J."/>
            <person name="Klein O.D."/>
        </authorList>
    </citation>
    <scope>NUCLEOTIDE SEQUENCE [LARGE SCALE GENOMIC DNA]</scope>
    <source>
        <strain evidence="2">V071</strain>
    </source>
</reference>
<sequence length="228" mass="24443">MVHCSLGPGESGIDILFKAELATDFSVALESVLKLVLVDQADLKLTEIHLPLPSKGGWLKRSAPTGHAYMEKSSIKGAGSEGEGTRKNKQKTPGNRDGGSISEVPKSSPAPSEEKGRADPSVERPGTVLGEELLLKTDNTGLRSCQRDLSWPGTTASDSSSKTSVPDAVHAIVLVKSGEVVPRCHDNHPYISFWKRSFSGQSFPAEQLNKASFALVLTESNFLFSLLK</sequence>
<organism evidence="2 3">
    <name type="scientific">Myodes glareolus</name>
    <name type="common">Bank vole</name>
    <name type="synonym">Clethrionomys glareolus</name>
    <dbReference type="NCBI Taxonomy" id="447135"/>
    <lineage>
        <taxon>Eukaryota</taxon>
        <taxon>Metazoa</taxon>
        <taxon>Chordata</taxon>
        <taxon>Craniata</taxon>
        <taxon>Vertebrata</taxon>
        <taxon>Euteleostomi</taxon>
        <taxon>Mammalia</taxon>
        <taxon>Eutheria</taxon>
        <taxon>Euarchontoglires</taxon>
        <taxon>Glires</taxon>
        <taxon>Rodentia</taxon>
        <taxon>Myomorpha</taxon>
        <taxon>Muroidea</taxon>
        <taxon>Cricetidae</taxon>
        <taxon>Arvicolinae</taxon>
        <taxon>Myodes</taxon>
    </lineage>
</organism>
<protein>
    <submittedName>
        <fullName evidence="2">Uncharacterized protein</fullName>
    </submittedName>
</protein>
<proteinExistence type="predicted"/>
<keyword evidence="3" id="KW-1185">Reference proteome</keyword>
<feature type="compositionally biased region" description="Basic and acidic residues" evidence="1">
    <location>
        <begin position="112"/>
        <end position="122"/>
    </location>
</feature>
<comment type="caution">
    <text evidence="2">The sequence shown here is derived from an EMBL/GenBank/DDBJ whole genome shotgun (WGS) entry which is preliminary data.</text>
</comment>
<dbReference type="EMBL" id="JBBHLL010000122">
    <property type="protein sequence ID" value="KAK7814550.1"/>
    <property type="molecule type" value="Genomic_DNA"/>
</dbReference>
<evidence type="ECO:0000313" key="2">
    <source>
        <dbReference type="EMBL" id="KAK7814550.1"/>
    </source>
</evidence>
<dbReference type="AlphaFoldDB" id="A0AAW0IIS9"/>
<gene>
    <name evidence="2" type="ORF">U0070_005853</name>
</gene>
<evidence type="ECO:0000256" key="1">
    <source>
        <dbReference type="SAM" id="MobiDB-lite"/>
    </source>
</evidence>
<feature type="region of interest" description="Disordered" evidence="1">
    <location>
        <begin position="73"/>
        <end position="130"/>
    </location>
</feature>
<dbReference type="Proteomes" id="UP001488838">
    <property type="component" value="Unassembled WGS sequence"/>
</dbReference>
<accession>A0AAW0IIS9</accession>
<evidence type="ECO:0000313" key="3">
    <source>
        <dbReference type="Proteomes" id="UP001488838"/>
    </source>
</evidence>